<organism evidence="1 3">
    <name type="scientific">Rhizobium tibeticum</name>
    <dbReference type="NCBI Taxonomy" id="501024"/>
    <lineage>
        <taxon>Bacteria</taxon>
        <taxon>Pseudomonadati</taxon>
        <taxon>Pseudomonadota</taxon>
        <taxon>Alphaproteobacteria</taxon>
        <taxon>Hyphomicrobiales</taxon>
        <taxon>Rhizobiaceae</taxon>
        <taxon>Rhizobium/Agrobacterium group</taxon>
        <taxon>Rhizobium</taxon>
    </lineage>
</organism>
<reference evidence="3" key="1">
    <citation type="submission" date="2016-10" db="EMBL/GenBank/DDBJ databases">
        <authorList>
            <person name="Wibberg D."/>
        </authorList>
    </citation>
    <scope>NUCLEOTIDE SEQUENCE [LARGE SCALE GENOMIC DNA]</scope>
</reference>
<dbReference type="Proteomes" id="UP000198939">
    <property type="component" value="Unassembled WGS sequence"/>
</dbReference>
<accession>A0A1H8TFU2</accession>
<dbReference type="Proteomes" id="UP000183063">
    <property type="component" value="Unassembled WGS sequence"/>
</dbReference>
<evidence type="ECO:0000313" key="4">
    <source>
        <dbReference type="Proteomes" id="UP000198939"/>
    </source>
</evidence>
<dbReference type="EMBL" id="FNXB01000037">
    <property type="protein sequence ID" value="SEI14981.1"/>
    <property type="molecule type" value="Genomic_DNA"/>
</dbReference>
<name>A0A1H8TFU2_9HYPH</name>
<protein>
    <submittedName>
        <fullName evidence="1">Uncharacterized protein</fullName>
    </submittedName>
</protein>
<sequence length="62" mass="6889">MELAPSGYSSVFRRVEFGEMERWFESFQGDQPAAADTTPAAQKRGILTWGKSPIINPTIASR</sequence>
<keyword evidence="4" id="KW-1185">Reference proteome</keyword>
<gene>
    <name evidence="1" type="ORF">RTCCBAU85039_5180</name>
    <name evidence="2" type="ORF">SAMN05216228_102880</name>
</gene>
<proteinExistence type="predicted"/>
<evidence type="ECO:0000313" key="3">
    <source>
        <dbReference type="Proteomes" id="UP000183063"/>
    </source>
</evidence>
<dbReference type="AlphaFoldDB" id="A0A1H8TFU2"/>
<evidence type="ECO:0000313" key="1">
    <source>
        <dbReference type="EMBL" id="SEI14981.1"/>
    </source>
</evidence>
<reference evidence="1" key="3">
    <citation type="submission" date="2016-10" db="EMBL/GenBank/DDBJ databases">
        <authorList>
            <person name="de Groot N.N."/>
        </authorList>
    </citation>
    <scope>NUCLEOTIDE SEQUENCE [LARGE SCALE GENOMIC DNA]</scope>
    <source>
        <strain evidence="1">CCBAU85039</strain>
    </source>
</reference>
<evidence type="ECO:0000313" key="2">
    <source>
        <dbReference type="EMBL" id="SEO89474.1"/>
    </source>
</evidence>
<dbReference type="EMBL" id="FOCV01000028">
    <property type="protein sequence ID" value="SEO89474.1"/>
    <property type="molecule type" value="Genomic_DNA"/>
</dbReference>
<reference evidence="2 4" key="2">
    <citation type="submission" date="2016-10" db="EMBL/GenBank/DDBJ databases">
        <authorList>
            <person name="Varghese N."/>
            <person name="Submissions S."/>
        </authorList>
    </citation>
    <scope>NUCLEOTIDE SEQUENCE [LARGE SCALE GENOMIC DNA]</scope>
    <source>
        <strain evidence="2 4">CGMCC 1.7071</strain>
    </source>
</reference>